<gene>
    <name evidence="1" type="ORF">AFUS01_LOCUS40665</name>
</gene>
<sequence length="68" mass="7659">MAVTLLKTKEEENVEKRFYFPSSFLGPFPNHDTLILLLLQVRLAEKGSPLIIMNERMVGNLLSVLVGS</sequence>
<evidence type="ECO:0000313" key="1">
    <source>
        <dbReference type="EMBL" id="CAG7830897.1"/>
    </source>
</evidence>
<evidence type="ECO:0000313" key="2">
    <source>
        <dbReference type="Proteomes" id="UP000708208"/>
    </source>
</evidence>
<dbReference type="AlphaFoldDB" id="A0A8J2L9F0"/>
<comment type="caution">
    <text evidence="1">The sequence shown here is derived from an EMBL/GenBank/DDBJ whole genome shotgun (WGS) entry which is preliminary data.</text>
</comment>
<accession>A0A8J2L9F0</accession>
<keyword evidence="2" id="KW-1185">Reference proteome</keyword>
<dbReference type="EMBL" id="CAJVCH010557996">
    <property type="protein sequence ID" value="CAG7830897.1"/>
    <property type="molecule type" value="Genomic_DNA"/>
</dbReference>
<reference evidence="1" key="1">
    <citation type="submission" date="2021-06" db="EMBL/GenBank/DDBJ databases">
        <authorList>
            <person name="Hodson N. C."/>
            <person name="Mongue J. A."/>
            <person name="Jaron S. K."/>
        </authorList>
    </citation>
    <scope>NUCLEOTIDE SEQUENCE</scope>
</reference>
<organism evidence="1 2">
    <name type="scientific">Allacma fusca</name>
    <dbReference type="NCBI Taxonomy" id="39272"/>
    <lineage>
        <taxon>Eukaryota</taxon>
        <taxon>Metazoa</taxon>
        <taxon>Ecdysozoa</taxon>
        <taxon>Arthropoda</taxon>
        <taxon>Hexapoda</taxon>
        <taxon>Collembola</taxon>
        <taxon>Symphypleona</taxon>
        <taxon>Sminthuridae</taxon>
        <taxon>Allacma</taxon>
    </lineage>
</organism>
<proteinExistence type="predicted"/>
<name>A0A8J2L9F0_9HEXA</name>
<dbReference type="Proteomes" id="UP000708208">
    <property type="component" value="Unassembled WGS sequence"/>
</dbReference>
<protein>
    <submittedName>
        <fullName evidence="1">Uncharacterized protein</fullName>
    </submittedName>
</protein>